<dbReference type="InterPro" id="IPR036736">
    <property type="entry name" value="ACP-like_sf"/>
</dbReference>
<name>A0A1I4IHY7_9ACTN</name>
<evidence type="ECO:0000256" key="6">
    <source>
        <dbReference type="ARBA" id="ARBA00023194"/>
    </source>
</evidence>
<dbReference type="EMBL" id="FOSG01000021">
    <property type="protein sequence ID" value="SFL53905.1"/>
    <property type="molecule type" value="Genomic_DNA"/>
</dbReference>
<accession>A0A1I4IHY7</accession>
<dbReference type="Gene3D" id="3.30.300.30">
    <property type="match status" value="1"/>
</dbReference>
<dbReference type="Pfam" id="PF00550">
    <property type="entry name" value="PP-binding"/>
    <property type="match status" value="1"/>
</dbReference>
<dbReference type="Gene3D" id="1.10.1200.10">
    <property type="entry name" value="ACP-like"/>
    <property type="match status" value="1"/>
</dbReference>
<proteinExistence type="inferred from homology"/>
<dbReference type="GO" id="GO:0008610">
    <property type="term" value="P:lipid biosynthetic process"/>
    <property type="evidence" value="ECO:0007669"/>
    <property type="project" value="UniProtKB-ARBA"/>
</dbReference>
<keyword evidence="10" id="KW-1185">Reference proteome</keyword>
<evidence type="ECO:0000256" key="7">
    <source>
        <dbReference type="SAM" id="MobiDB-lite"/>
    </source>
</evidence>
<dbReference type="InterPro" id="IPR000873">
    <property type="entry name" value="AMP-dep_synth/lig_dom"/>
</dbReference>
<dbReference type="FunFam" id="3.30.300.30:FF:000010">
    <property type="entry name" value="Enterobactin synthetase component F"/>
    <property type="match status" value="1"/>
</dbReference>
<feature type="domain" description="Carrier" evidence="8">
    <location>
        <begin position="990"/>
        <end position="1064"/>
    </location>
</feature>
<dbReference type="InterPro" id="IPR009081">
    <property type="entry name" value="PP-bd_ACP"/>
</dbReference>
<dbReference type="GO" id="GO:0003824">
    <property type="term" value="F:catalytic activity"/>
    <property type="evidence" value="ECO:0007669"/>
    <property type="project" value="InterPro"/>
</dbReference>
<dbReference type="PROSITE" id="PS50075">
    <property type="entry name" value="CARRIER"/>
    <property type="match status" value="1"/>
</dbReference>
<evidence type="ECO:0000313" key="9">
    <source>
        <dbReference type="EMBL" id="SFL53905.1"/>
    </source>
</evidence>
<dbReference type="SUPFAM" id="SSF52777">
    <property type="entry name" value="CoA-dependent acyltransferases"/>
    <property type="match status" value="6"/>
</dbReference>
<dbReference type="FunFam" id="3.30.559.10:FF:000012">
    <property type="entry name" value="Non-ribosomal peptide synthetase"/>
    <property type="match status" value="1"/>
</dbReference>
<evidence type="ECO:0000259" key="8">
    <source>
        <dbReference type="PROSITE" id="PS50075"/>
    </source>
</evidence>
<keyword evidence="3" id="KW-0596">Phosphopantetheine</keyword>
<dbReference type="Gene3D" id="3.30.559.10">
    <property type="entry name" value="Chloramphenicol acetyltransferase-like domain"/>
    <property type="match status" value="3"/>
</dbReference>
<dbReference type="Gene3D" id="2.30.38.10">
    <property type="entry name" value="Luciferase, Domain 3"/>
    <property type="match status" value="2"/>
</dbReference>
<dbReference type="GO" id="GO:0043041">
    <property type="term" value="P:amino acid activation for nonribosomal peptide biosynthetic process"/>
    <property type="evidence" value="ECO:0007669"/>
    <property type="project" value="TreeGrafter"/>
</dbReference>
<dbReference type="InterPro" id="IPR025110">
    <property type="entry name" value="AMP-bd_C"/>
</dbReference>
<dbReference type="GO" id="GO:0017000">
    <property type="term" value="P:antibiotic biosynthetic process"/>
    <property type="evidence" value="ECO:0007669"/>
    <property type="project" value="UniProtKB-KW"/>
</dbReference>
<evidence type="ECO:0000256" key="5">
    <source>
        <dbReference type="ARBA" id="ARBA00022737"/>
    </source>
</evidence>
<comment type="similarity">
    <text evidence="2">Belongs to the ATP-dependent AMP-binding enzyme family.</text>
</comment>
<dbReference type="PROSITE" id="PS00455">
    <property type="entry name" value="AMP_BINDING"/>
    <property type="match status" value="1"/>
</dbReference>
<dbReference type="Gene3D" id="3.40.50.980">
    <property type="match status" value="4"/>
</dbReference>
<dbReference type="Pfam" id="PF00501">
    <property type="entry name" value="AMP-binding"/>
    <property type="match status" value="2"/>
</dbReference>
<keyword evidence="5" id="KW-0677">Repeat</keyword>
<gene>
    <name evidence="9" type="ORF">SAMN05192584_1211</name>
</gene>
<dbReference type="InterPro" id="IPR010060">
    <property type="entry name" value="NRPS_synth"/>
</dbReference>
<dbReference type="FunFam" id="1.10.1200.10:FF:000005">
    <property type="entry name" value="Nonribosomal peptide synthetase 1"/>
    <property type="match status" value="1"/>
</dbReference>
<sequence length="2400" mass="257660">MFPLSLAQQRLWFLQQMEGPSATYNIPTALRMTGALNVAALREALHDVVRRHETLRTVFPDTEDGARQHVLPVDEAAVELRVTATTRAGLPAVLAEEAGHAFDLAREAPLRARLLALGEREHVLCLVLHHIAGDGWSRAPLARDLTTAYAARSEGRAPQWEELPVQYTDYTLWQRELLGSEEDPESLLSRQTAYWQRRLDGLPEAVDLPLDRPRPPIAGHRGDTVPISLSPRLHERVLAVARRHGASTFMVVQAALAGLLSRLGAGTDIPLGTPVAGRTDEALEGLIGFFVNTLVLRTDTSGNPTFDELVARARETSLDAYAHQDVPFERLVEVLAPERSLSRHPLFQVSLSLQHATAQETGLAGLEIAPLDTGWRAAKFDLSFDLLERYTPDGRPDGIAGTIEYSTDVFDADTVRGIGERLVRFLKTAAHAPGARLLSVDLLSAGERRRLLTEFATTAPGADGTGESPEPVCEAFARQAAATPEALAVVGGDTALTFAEADARISRLARLLISRGAGPETRVAVCLGRSALWPQAVLAVLRSGAAYVPLDPHSPAERLAAVERDVTPLLVLAERDTEAVAARLRSPVLVLDDPGTEAETEAQDAAPVTDADRTAPLRPGNAAYVIHTSGSTGRPKGVVVDHHALARLLDAHRRVTFSRVRPSGPGPARAAHVSSFSFDASWDPLLAMVAGHELHMIDEDLRFDPPGVVAYFRDHRIDYVDLTPTYFRGLLDAGLLREPGHRPSLIALGGEAMDGDLWERLRAAAPQVRAMNTYGPTETAVDAVVTELGDLKRDTIGRPVPRWRAYVLDAGLRPVPPGVLGELYLAGPGVARGYLGQYGLTAERFVACPFGEPGERMYRTGDLARWLDDGNLVYAGRGDEQVKIRGFRIEPGEVEAALRELEGVAQAVVAVREDTPGTRRLVGYVVGADGADPEPLRPAEALARLRDRLPGHLVPSALVRLDELPVNANGKLDRGALPAPDPAAFPAGRQPRNDLERDLCALFADVLGTGSVGIDDDFFVRGGDSILSIQLVGSARRAGLEFRVRQVFELRTPAGLATVARRAGAERREDPGAAVGPLPPLPVVAETLEAGGPVGGYNQSVVLASPPDAAPGDMRDALQALLDRHDALRIHASPATDPDRPWHLRVEEAGTVRAERCLRRVDAAGMSEEELARAVTAEAVAAREALDPLAGALVRAVWLDRGGRPGRLVLVIHHLAVDGVSWRILLGDLREAWRELREGRRPELPRTGTSLRAWAAQLTALAADPALTGQLGHWTDTLADAGFEAGHRPLDRARDTVATSAVLSGELPESVTAALLGPAPAAFHAGVNDLLLTAFALAVDHWRGGRGAPVLVDLESHGRTEEAVKGADLSRTVGWFTSVYPVRLAAGPVTAADLTGRTPAVGDAIKRVKEQLRAVPDEGLGYGLLRHLNPQTSRRLADRARARFGFNYLGRFAAEQSGGEDGWRLLGSGPAGQHPDTPLGHEVEVNAVAVEGPDGPRLVTRWTYATGLLTEEEVRRLADSWTLALHAVAGHATGTGAGGLTPSDVAVPGLGQAEIEQLERRCGTGLEDVLPVAPLQEGLLFHSVYDRRSLDVYVGQLAFRLDGEVDERALRAAAAELIARHTSLRTGFHQRESGQWVQTVAAAVELPWRSYDLRTPRDTPGDAESGRRLEELIAAERTERFDLGRPPLIRFLLVRTAFERYQFVITTHHTVVDGWSVPILLRELLALYGGTPLPDAPGHRVYADWLADRDLRAAEEAWTRALDGVDGPTLVAPGAPRVGEIPESVRLNLPEDVSALLRTRAREAGVTLNSVVQAVWAIVVAQETGRDDVTFGITVSGRPAELPGAESLVGMLVNKIPLRVRLRPAEPLLELVRRLEKEQLELLEHQHVPLTTLHRWSGLPELFDTTMVFENYPAEITARETPFRASGTASYSRNHYPATLVGSMRGTELTVRIDYRPDLFGEDWARSLGLRVVTALAEAAHRPAAPVGTLDLLGAEERARLLDDWGTGAEPRDARRGYVEMFEEQAARTPHATAVTSSAGTLTYAELDRQANGVARWLAERTADAGGAEVYVGVLAPRRPEVLAVLLGVLKSGAAYVPLDEAWPAERTRGVLEDCRPAFVVAPAGSRTDGAGKAGAKVLTVDPAALASRGADAPTDAERVRPLAPRGAAYAIYTSGSTGRPKGVVIDHSALGAYVAGARVRHRDAAGTSLAHTSLAFDLTVTTLLTPLAAGGAVRLGELDESAQEAGATLVKATPSHLPMLRELPGILPDGGTLILGGEALTGGQLRPWLERHPAARVVNAYGPTELTVNCTEYPLPQGEPVGDGPVPIGRPFAGVRAYVLGSGLLPVPAGAAGELYVSGTGVARGYLGRPGMTAERFLACPFGGPGERMYRTGDLVRWR</sequence>
<evidence type="ECO:0000313" key="10">
    <source>
        <dbReference type="Proteomes" id="UP000198928"/>
    </source>
</evidence>
<dbReference type="CDD" id="cd19540">
    <property type="entry name" value="LCL_NRPS-like"/>
    <property type="match status" value="1"/>
</dbReference>
<organism evidence="9 10">
    <name type="scientific">Streptomyces pini</name>
    <dbReference type="NCBI Taxonomy" id="1520580"/>
    <lineage>
        <taxon>Bacteria</taxon>
        <taxon>Bacillati</taxon>
        <taxon>Actinomycetota</taxon>
        <taxon>Actinomycetes</taxon>
        <taxon>Kitasatosporales</taxon>
        <taxon>Streptomycetaceae</taxon>
        <taxon>Streptomyces</taxon>
    </lineage>
</organism>
<dbReference type="Gene3D" id="3.30.559.30">
    <property type="entry name" value="Nonribosomal peptide synthetase, condensation domain"/>
    <property type="match status" value="3"/>
</dbReference>
<evidence type="ECO:0000256" key="1">
    <source>
        <dbReference type="ARBA" id="ARBA00001957"/>
    </source>
</evidence>
<dbReference type="CDD" id="cd05930">
    <property type="entry name" value="A_NRPS"/>
    <property type="match status" value="1"/>
</dbReference>
<evidence type="ECO:0000256" key="3">
    <source>
        <dbReference type="ARBA" id="ARBA00022450"/>
    </source>
</evidence>
<feature type="region of interest" description="Disordered" evidence="7">
    <location>
        <begin position="593"/>
        <end position="614"/>
    </location>
</feature>
<dbReference type="InterPro" id="IPR023213">
    <property type="entry name" value="CAT-like_dom_sf"/>
</dbReference>
<dbReference type="Pfam" id="PF13193">
    <property type="entry name" value="AMP-binding_C"/>
    <property type="match status" value="1"/>
</dbReference>
<dbReference type="InterPro" id="IPR010071">
    <property type="entry name" value="AA_adenyl_dom"/>
</dbReference>
<evidence type="ECO:0000256" key="2">
    <source>
        <dbReference type="ARBA" id="ARBA00006432"/>
    </source>
</evidence>
<evidence type="ECO:0000256" key="4">
    <source>
        <dbReference type="ARBA" id="ARBA00022553"/>
    </source>
</evidence>
<dbReference type="InterPro" id="IPR045851">
    <property type="entry name" value="AMP-bd_C_sf"/>
</dbReference>
<dbReference type="GO" id="GO:0005829">
    <property type="term" value="C:cytosol"/>
    <property type="evidence" value="ECO:0007669"/>
    <property type="project" value="TreeGrafter"/>
</dbReference>
<dbReference type="Proteomes" id="UP000198928">
    <property type="component" value="Unassembled WGS sequence"/>
</dbReference>
<keyword evidence="6" id="KW-0045">Antibiotic biosynthesis</keyword>
<dbReference type="PANTHER" id="PTHR45527">
    <property type="entry name" value="NONRIBOSOMAL PEPTIDE SYNTHETASE"/>
    <property type="match status" value="1"/>
</dbReference>
<dbReference type="InterPro" id="IPR020845">
    <property type="entry name" value="AMP-binding_CS"/>
</dbReference>
<dbReference type="FunFam" id="2.30.38.10:FF:000001">
    <property type="entry name" value="Non-ribosomal peptide synthetase PvdI"/>
    <property type="match status" value="1"/>
</dbReference>
<reference evidence="10" key="1">
    <citation type="submission" date="2016-10" db="EMBL/GenBank/DDBJ databases">
        <authorList>
            <person name="Varghese N."/>
            <person name="Submissions S."/>
        </authorList>
    </citation>
    <scope>NUCLEOTIDE SEQUENCE [LARGE SCALE GENOMIC DNA]</scope>
    <source>
        <strain evidence="10">PL19</strain>
    </source>
</reference>
<dbReference type="SUPFAM" id="SSF56801">
    <property type="entry name" value="Acetyl-CoA synthetase-like"/>
    <property type="match status" value="2"/>
</dbReference>
<dbReference type="Pfam" id="PF00668">
    <property type="entry name" value="Condensation"/>
    <property type="match status" value="3"/>
</dbReference>
<protein>
    <submittedName>
        <fullName evidence="9">Non-ribosomal peptide synthase domain TIGR01720/amino acid adenylation domain-containing protein</fullName>
    </submittedName>
</protein>
<dbReference type="GO" id="GO:0044550">
    <property type="term" value="P:secondary metabolite biosynthetic process"/>
    <property type="evidence" value="ECO:0007669"/>
    <property type="project" value="TreeGrafter"/>
</dbReference>
<dbReference type="NCBIfam" id="TIGR01720">
    <property type="entry name" value="NRPS-para261"/>
    <property type="match status" value="1"/>
</dbReference>
<dbReference type="InterPro" id="IPR001242">
    <property type="entry name" value="Condensation_dom"/>
</dbReference>
<dbReference type="GO" id="GO:0031177">
    <property type="term" value="F:phosphopantetheine binding"/>
    <property type="evidence" value="ECO:0007669"/>
    <property type="project" value="TreeGrafter"/>
</dbReference>
<dbReference type="OrthoDB" id="2472181at2"/>
<dbReference type="RefSeq" id="WP_139238160.1">
    <property type="nucleotide sequence ID" value="NZ_FOSG01000021.1"/>
</dbReference>
<keyword evidence="4" id="KW-0597">Phosphoprotein</keyword>
<dbReference type="SUPFAM" id="SSF47336">
    <property type="entry name" value="ACP-like"/>
    <property type="match status" value="1"/>
</dbReference>
<dbReference type="NCBIfam" id="TIGR01733">
    <property type="entry name" value="AA-adenyl-dom"/>
    <property type="match status" value="1"/>
</dbReference>
<comment type="cofactor">
    <cofactor evidence="1">
        <name>pantetheine 4'-phosphate</name>
        <dbReference type="ChEBI" id="CHEBI:47942"/>
    </cofactor>
</comment>
<dbReference type="PANTHER" id="PTHR45527:SF1">
    <property type="entry name" value="FATTY ACID SYNTHASE"/>
    <property type="match status" value="1"/>
</dbReference>
<feature type="non-terminal residue" evidence="9">
    <location>
        <position position="2400"/>
    </location>
</feature>